<dbReference type="Proteomes" id="UP001164459">
    <property type="component" value="Chromosome"/>
</dbReference>
<keyword evidence="8" id="KW-0418">Kinase</keyword>
<evidence type="ECO:0000313" key="13">
    <source>
        <dbReference type="EMBL" id="WAS97337.1"/>
    </source>
</evidence>
<dbReference type="EC" id="2.7.13.3" evidence="3"/>
<dbReference type="Gene3D" id="6.10.340.10">
    <property type="match status" value="1"/>
</dbReference>
<dbReference type="InterPro" id="IPR036097">
    <property type="entry name" value="HisK_dim/P_sf"/>
</dbReference>
<keyword evidence="6" id="KW-0808">Transferase</keyword>
<dbReference type="PANTHER" id="PTHR44936">
    <property type="entry name" value="SENSOR PROTEIN CREC"/>
    <property type="match status" value="1"/>
</dbReference>
<evidence type="ECO:0000256" key="1">
    <source>
        <dbReference type="ARBA" id="ARBA00000085"/>
    </source>
</evidence>
<evidence type="ECO:0000259" key="12">
    <source>
        <dbReference type="PROSITE" id="PS50885"/>
    </source>
</evidence>
<dbReference type="EMBL" id="CP114040">
    <property type="protein sequence ID" value="WAS97337.1"/>
    <property type="molecule type" value="Genomic_DNA"/>
</dbReference>
<sequence>MSDPSPAPRTRRAALSRWRRGLFGRVFFTFFAAVLAFVTMASIVQFATRERHDAGWVEAADAVVEAHKPALLAALAGDGDLERAVAALAGALELRIALRGPDGAHLAGDPTTPPLRPLRPRQRSRLERGAPVMLRERSGEPQLAFAIGDRAVLIADTGDQSSRRARTLALGVIGLVGLLGASAWLLARSLTRRLAVLEDGAARIARGELSHRVQVDPRGDEIDRLGQEMNDMAYQLGELLRGQRSLLANVSHELKTPIARLRVLAELLAERAETLPEHPASARIRLGAVELEQDLGELATLVQDLLTSGRLELSGPHASPVQRAPIDLAPFLARLGAPVAAEIEVTPPELGLVGDPLLLDRLITNLLSNARRACPQGHVWITASGGATDVTIAVEDEGPGIPPAERARVFEAFYRLDDARARDHGGAGLGLYLCAQIARAHGGTIAAEGREQAGEARPGARLVVRLPLAGPPAAVL</sequence>
<keyword evidence="9 13" id="KW-0067">ATP-binding</keyword>
<gene>
    <name evidence="13" type="ORF">O0S08_14410</name>
</gene>
<dbReference type="Pfam" id="PF00512">
    <property type="entry name" value="HisKA"/>
    <property type="match status" value="1"/>
</dbReference>
<dbReference type="SMART" id="SM00387">
    <property type="entry name" value="HATPase_c"/>
    <property type="match status" value="1"/>
</dbReference>
<proteinExistence type="predicted"/>
<keyword evidence="10" id="KW-1133">Transmembrane helix</keyword>
<evidence type="ECO:0000256" key="3">
    <source>
        <dbReference type="ARBA" id="ARBA00012438"/>
    </source>
</evidence>
<dbReference type="CDD" id="cd00075">
    <property type="entry name" value="HATPase"/>
    <property type="match status" value="1"/>
</dbReference>
<dbReference type="CDD" id="cd00082">
    <property type="entry name" value="HisKA"/>
    <property type="match status" value="1"/>
</dbReference>
<dbReference type="SUPFAM" id="SSF47384">
    <property type="entry name" value="Homodimeric domain of signal transducing histidine kinase"/>
    <property type="match status" value="1"/>
</dbReference>
<dbReference type="SUPFAM" id="SSF55874">
    <property type="entry name" value="ATPase domain of HSP90 chaperone/DNA topoisomerase II/histidine kinase"/>
    <property type="match status" value="1"/>
</dbReference>
<comment type="catalytic activity">
    <reaction evidence="1">
        <text>ATP + protein L-histidine = ADP + protein N-phospho-L-histidine.</text>
        <dbReference type="EC" id="2.7.13.3"/>
    </reaction>
</comment>
<dbReference type="Gene3D" id="3.30.565.10">
    <property type="entry name" value="Histidine kinase-like ATPase, C-terminal domain"/>
    <property type="match status" value="1"/>
</dbReference>
<dbReference type="InterPro" id="IPR003594">
    <property type="entry name" value="HATPase_dom"/>
</dbReference>
<comment type="subcellular location">
    <subcellularLocation>
        <location evidence="2">Cell membrane</location>
        <topology evidence="2">Multi-pass membrane protein</topology>
    </subcellularLocation>
</comment>
<feature type="domain" description="Histidine kinase" evidence="11">
    <location>
        <begin position="249"/>
        <end position="470"/>
    </location>
</feature>
<keyword evidence="7" id="KW-0547">Nucleotide-binding</keyword>
<keyword evidence="14" id="KW-1185">Reference proteome</keyword>
<evidence type="ECO:0000256" key="4">
    <source>
        <dbReference type="ARBA" id="ARBA00022475"/>
    </source>
</evidence>
<dbReference type="Pfam" id="PF00672">
    <property type="entry name" value="HAMP"/>
    <property type="match status" value="1"/>
</dbReference>
<keyword evidence="10" id="KW-0812">Transmembrane</keyword>
<dbReference type="Gene3D" id="1.10.287.130">
    <property type="match status" value="1"/>
</dbReference>
<evidence type="ECO:0000256" key="9">
    <source>
        <dbReference type="ARBA" id="ARBA00022840"/>
    </source>
</evidence>
<dbReference type="InterPro" id="IPR050980">
    <property type="entry name" value="2C_sensor_his_kinase"/>
</dbReference>
<evidence type="ECO:0000256" key="8">
    <source>
        <dbReference type="ARBA" id="ARBA00022777"/>
    </source>
</evidence>
<dbReference type="PRINTS" id="PR00344">
    <property type="entry name" value="BCTRLSENSOR"/>
</dbReference>
<accession>A0ABY7HE05</accession>
<dbReference type="Pfam" id="PF02518">
    <property type="entry name" value="HATPase_c"/>
    <property type="match status" value="1"/>
</dbReference>
<keyword evidence="5" id="KW-0597">Phosphoprotein</keyword>
<keyword evidence="10" id="KW-0472">Membrane</keyword>
<dbReference type="InterPro" id="IPR005467">
    <property type="entry name" value="His_kinase_dom"/>
</dbReference>
<name>A0ABY7HE05_9BACT</name>
<feature type="transmembrane region" description="Helical" evidence="10">
    <location>
        <begin position="168"/>
        <end position="187"/>
    </location>
</feature>
<evidence type="ECO:0000256" key="2">
    <source>
        <dbReference type="ARBA" id="ARBA00004651"/>
    </source>
</evidence>
<dbReference type="InterPro" id="IPR003661">
    <property type="entry name" value="HisK_dim/P_dom"/>
</dbReference>
<dbReference type="InterPro" id="IPR003660">
    <property type="entry name" value="HAMP_dom"/>
</dbReference>
<reference evidence="13" key="1">
    <citation type="submission" date="2022-11" db="EMBL/GenBank/DDBJ databases">
        <title>Minimal conservation of predation-associated metabolite biosynthetic gene clusters underscores biosynthetic potential of Myxococcota including descriptions for ten novel species: Archangium lansinium sp. nov., Myxococcus landrumus sp. nov., Nannocystis bai.</title>
        <authorList>
            <person name="Ahearne A."/>
            <person name="Stevens C."/>
            <person name="Dowd S."/>
        </authorList>
    </citation>
    <scope>NUCLEOTIDE SEQUENCE</scope>
    <source>
        <strain evidence="13">Fl3</strain>
    </source>
</reference>
<evidence type="ECO:0000313" key="14">
    <source>
        <dbReference type="Proteomes" id="UP001164459"/>
    </source>
</evidence>
<dbReference type="SMART" id="SM00388">
    <property type="entry name" value="HisKA"/>
    <property type="match status" value="1"/>
</dbReference>
<evidence type="ECO:0000256" key="6">
    <source>
        <dbReference type="ARBA" id="ARBA00022679"/>
    </source>
</evidence>
<dbReference type="PANTHER" id="PTHR44936:SF10">
    <property type="entry name" value="SENSOR PROTEIN RSTB"/>
    <property type="match status" value="1"/>
</dbReference>
<dbReference type="SMART" id="SM00304">
    <property type="entry name" value="HAMP"/>
    <property type="match status" value="1"/>
</dbReference>
<dbReference type="InterPro" id="IPR004358">
    <property type="entry name" value="Sig_transdc_His_kin-like_C"/>
</dbReference>
<protein>
    <recommendedName>
        <fullName evidence="3">histidine kinase</fullName>
        <ecNumber evidence="3">2.7.13.3</ecNumber>
    </recommendedName>
</protein>
<dbReference type="PROSITE" id="PS50109">
    <property type="entry name" value="HIS_KIN"/>
    <property type="match status" value="1"/>
</dbReference>
<feature type="transmembrane region" description="Helical" evidence="10">
    <location>
        <begin position="22"/>
        <end position="44"/>
    </location>
</feature>
<dbReference type="InterPro" id="IPR036890">
    <property type="entry name" value="HATPase_C_sf"/>
</dbReference>
<dbReference type="CDD" id="cd06225">
    <property type="entry name" value="HAMP"/>
    <property type="match status" value="1"/>
</dbReference>
<evidence type="ECO:0000256" key="5">
    <source>
        <dbReference type="ARBA" id="ARBA00022553"/>
    </source>
</evidence>
<feature type="domain" description="HAMP" evidence="12">
    <location>
        <begin position="188"/>
        <end position="241"/>
    </location>
</feature>
<dbReference type="SUPFAM" id="SSF158472">
    <property type="entry name" value="HAMP domain-like"/>
    <property type="match status" value="1"/>
</dbReference>
<evidence type="ECO:0000259" key="11">
    <source>
        <dbReference type="PROSITE" id="PS50109"/>
    </source>
</evidence>
<evidence type="ECO:0000256" key="10">
    <source>
        <dbReference type="SAM" id="Phobius"/>
    </source>
</evidence>
<evidence type="ECO:0000256" key="7">
    <source>
        <dbReference type="ARBA" id="ARBA00022741"/>
    </source>
</evidence>
<dbReference type="RefSeq" id="WP_269039701.1">
    <property type="nucleotide sequence ID" value="NZ_CP114040.1"/>
</dbReference>
<dbReference type="GO" id="GO:0005524">
    <property type="term" value="F:ATP binding"/>
    <property type="evidence" value="ECO:0007669"/>
    <property type="project" value="UniProtKB-KW"/>
</dbReference>
<organism evidence="13 14">
    <name type="scientific">Nannocystis punicea</name>
    <dbReference type="NCBI Taxonomy" id="2995304"/>
    <lineage>
        <taxon>Bacteria</taxon>
        <taxon>Pseudomonadati</taxon>
        <taxon>Myxococcota</taxon>
        <taxon>Polyangia</taxon>
        <taxon>Nannocystales</taxon>
        <taxon>Nannocystaceae</taxon>
        <taxon>Nannocystis</taxon>
    </lineage>
</organism>
<dbReference type="PROSITE" id="PS50885">
    <property type="entry name" value="HAMP"/>
    <property type="match status" value="1"/>
</dbReference>
<keyword evidence="4" id="KW-1003">Cell membrane</keyword>